<dbReference type="Gene3D" id="3.40.50.300">
    <property type="entry name" value="P-loop containing nucleotide triphosphate hydrolases"/>
    <property type="match status" value="1"/>
</dbReference>
<gene>
    <name evidence="1" type="ORF">DNG_02127</name>
</gene>
<protein>
    <recommendedName>
        <fullName evidence="3">G domain-containing protein</fullName>
    </recommendedName>
</protein>
<dbReference type="Proteomes" id="UP001187682">
    <property type="component" value="Unassembled WGS sequence"/>
</dbReference>
<proteinExistence type="predicted"/>
<name>A0AAE8SS99_9PEZI</name>
<keyword evidence="2" id="KW-1185">Reference proteome</keyword>
<sequence length="534" mass="59899">MILRLCEEADSARLMVIDDRGANQAQAVTQCVTCYRLRPLSPLFEGRTMLIVDTPGYGDTRGIERDAFVTAAMSDFFKTIEHVNAIVFTCRANEARTTVLSPVSTYVFSLFAKDVEGCLRTIYTFSDAGTPLARNALREIEWPVHNGEVESNNAAFTVELDAQNPGKFRDWWAMSVKAQCRIMQMLLRMPPVPTANSAEVTTTRLNLEGKCELVEKKILRTANDAQNLIASLDALANAVGAAPGDKILVELDKSVEKPVQGGRATTLCLDCNYTCHEVCAYSDDADKVKCTAMDDENCSCCKGHCHWTRHRNARHIIVVEKHSEWMVPEELIKHWNTQNNTLEGALLDAIDAYLKLQEELRNDILFLAKLTEKLKSTALLHDPTALLKYMETLILIARARGAPPEQLLQLTTAKNTLLLVREVRDRGAQATHESDILLQVLRSVRAEMYRRSEFQPLERAKEEKKVCGLYNDLYQRLPYEIKNKAPKPLKKKSSGMFSRFKRVALYPENLRAVVKLVQVVLKDGGVVAALVASN</sequence>
<accession>A0AAE8SS99</accession>
<evidence type="ECO:0000313" key="2">
    <source>
        <dbReference type="Proteomes" id="UP001187682"/>
    </source>
</evidence>
<dbReference type="PANTHER" id="PTHR32046:SF11">
    <property type="entry name" value="IMMUNE-ASSOCIATED NUCLEOTIDE-BINDING PROTEIN 10-LIKE"/>
    <property type="match status" value="1"/>
</dbReference>
<dbReference type="InterPro" id="IPR027417">
    <property type="entry name" value="P-loop_NTPase"/>
</dbReference>
<dbReference type="AlphaFoldDB" id="A0AAE8SS99"/>
<reference evidence="1" key="1">
    <citation type="submission" date="2018-03" db="EMBL/GenBank/DDBJ databases">
        <authorList>
            <person name="Guldener U."/>
        </authorList>
    </citation>
    <scope>NUCLEOTIDE SEQUENCE</scope>
</reference>
<dbReference type="EMBL" id="ONZQ02000002">
    <property type="protein sequence ID" value="SPN99090.1"/>
    <property type="molecule type" value="Genomic_DNA"/>
</dbReference>
<organism evidence="1 2">
    <name type="scientific">Cephalotrichum gorgonifer</name>
    <dbReference type="NCBI Taxonomy" id="2041049"/>
    <lineage>
        <taxon>Eukaryota</taxon>
        <taxon>Fungi</taxon>
        <taxon>Dikarya</taxon>
        <taxon>Ascomycota</taxon>
        <taxon>Pezizomycotina</taxon>
        <taxon>Sordariomycetes</taxon>
        <taxon>Hypocreomycetidae</taxon>
        <taxon>Microascales</taxon>
        <taxon>Microascaceae</taxon>
        <taxon>Cephalotrichum</taxon>
    </lineage>
</organism>
<evidence type="ECO:0008006" key="3">
    <source>
        <dbReference type="Google" id="ProtNLM"/>
    </source>
</evidence>
<comment type="caution">
    <text evidence="1">The sequence shown here is derived from an EMBL/GenBank/DDBJ whole genome shotgun (WGS) entry which is preliminary data.</text>
</comment>
<dbReference type="PANTHER" id="PTHR32046">
    <property type="entry name" value="G DOMAIN-CONTAINING PROTEIN"/>
    <property type="match status" value="1"/>
</dbReference>
<evidence type="ECO:0000313" key="1">
    <source>
        <dbReference type="EMBL" id="SPN99090.1"/>
    </source>
</evidence>